<dbReference type="GO" id="GO:0000785">
    <property type="term" value="C:chromatin"/>
    <property type="evidence" value="ECO:0007669"/>
    <property type="project" value="TreeGrafter"/>
</dbReference>
<dbReference type="Gene3D" id="3.40.50.720">
    <property type="entry name" value="NAD(P)-binding Rossmann-like Domain"/>
    <property type="match status" value="1"/>
</dbReference>
<dbReference type="PANTHER" id="PTHR43580:SF2">
    <property type="entry name" value="CYTOKINE-LIKE NUCLEAR FACTOR N-PAC"/>
    <property type="match status" value="1"/>
</dbReference>
<dbReference type="AlphaFoldDB" id="A0A096MDM3"/>
<dbReference type="InterPro" id="IPR008927">
    <property type="entry name" value="6-PGluconate_DH-like_C_sf"/>
</dbReference>
<evidence type="ECO:0000259" key="9">
    <source>
        <dbReference type="PROSITE" id="PS50812"/>
    </source>
</evidence>
<dbReference type="InterPro" id="IPR035501">
    <property type="entry name" value="GLYR1_PWWP"/>
</dbReference>
<reference evidence="10" key="3">
    <citation type="submission" date="2025-09" db="UniProtKB">
        <authorList>
            <consortium name="Ensembl"/>
        </authorList>
    </citation>
    <scope>IDENTIFICATION</scope>
</reference>
<name>A0A096MDM3_POEFO</name>
<dbReference type="InterPro" id="IPR036291">
    <property type="entry name" value="NAD(P)-bd_dom_sf"/>
</dbReference>
<dbReference type="SUPFAM" id="SSF48179">
    <property type="entry name" value="6-phosphogluconate dehydrogenase C-terminal domain-like"/>
    <property type="match status" value="1"/>
</dbReference>
<evidence type="ECO:0000256" key="2">
    <source>
        <dbReference type="ARBA" id="ARBA00007598"/>
    </source>
</evidence>
<evidence type="ECO:0000256" key="5">
    <source>
        <dbReference type="ARBA" id="ARBA00032038"/>
    </source>
</evidence>
<dbReference type="Pfam" id="PF14833">
    <property type="entry name" value="NAD_binding_11"/>
    <property type="match status" value="1"/>
</dbReference>
<dbReference type="Proteomes" id="UP000028760">
    <property type="component" value="Unassembled WGS sequence"/>
</dbReference>
<evidence type="ECO:0000256" key="4">
    <source>
        <dbReference type="ARBA" id="ARBA00030287"/>
    </source>
</evidence>
<reference evidence="10" key="2">
    <citation type="submission" date="2025-08" db="UniProtKB">
        <authorList>
            <consortium name="Ensembl"/>
        </authorList>
    </citation>
    <scope>IDENTIFICATION</scope>
</reference>
<accession>A0A096MDM3</accession>
<comment type="subcellular location">
    <subcellularLocation>
        <location evidence="1">Chromosome</location>
    </subcellularLocation>
</comment>
<dbReference type="InterPro" id="IPR006115">
    <property type="entry name" value="6PGDH_NADP-bd"/>
</dbReference>
<dbReference type="Gene3D" id="1.10.1040.10">
    <property type="entry name" value="N-(1-d-carboxylethyl)-l-norvaline Dehydrogenase, domain 2"/>
    <property type="match status" value="1"/>
</dbReference>
<evidence type="ECO:0000256" key="8">
    <source>
        <dbReference type="SAM" id="MobiDB-lite"/>
    </source>
</evidence>
<dbReference type="InterPro" id="IPR000313">
    <property type="entry name" value="PWWP_dom"/>
</dbReference>
<evidence type="ECO:0000256" key="3">
    <source>
        <dbReference type="ARBA" id="ARBA00022454"/>
    </source>
</evidence>
<dbReference type="GO" id="GO:0051287">
    <property type="term" value="F:NAD binding"/>
    <property type="evidence" value="ECO:0007669"/>
    <property type="project" value="InterPro"/>
</dbReference>
<dbReference type="SUPFAM" id="SSF63748">
    <property type="entry name" value="Tudor/PWWP/MBT"/>
    <property type="match status" value="1"/>
</dbReference>
<comment type="similarity">
    <text evidence="2">Belongs to the HIBADH-related family. NP60 subfamily.</text>
</comment>
<dbReference type="Pfam" id="PF00855">
    <property type="entry name" value="PWWP"/>
    <property type="match status" value="1"/>
</dbReference>
<dbReference type="EMBL" id="AYCK01012464">
    <property type="status" value="NOT_ANNOTATED_CDS"/>
    <property type="molecule type" value="Genomic_DNA"/>
</dbReference>
<evidence type="ECO:0000313" key="11">
    <source>
        <dbReference type="Proteomes" id="UP000028760"/>
    </source>
</evidence>
<dbReference type="PROSITE" id="PS50812">
    <property type="entry name" value="PWWP"/>
    <property type="match status" value="1"/>
</dbReference>
<feature type="compositionally biased region" description="Basic and acidic residues" evidence="8">
    <location>
        <begin position="161"/>
        <end position="172"/>
    </location>
</feature>
<dbReference type="GO" id="GO:0003677">
    <property type="term" value="F:DNA binding"/>
    <property type="evidence" value="ECO:0007669"/>
    <property type="project" value="TreeGrafter"/>
</dbReference>
<dbReference type="Pfam" id="PF03446">
    <property type="entry name" value="NAD_binding_2"/>
    <property type="match status" value="1"/>
</dbReference>
<dbReference type="Gene3D" id="2.30.30.140">
    <property type="match status" value="1"/>
</dbReference>
<evidence type="ECO:0000256" key="6">
    <source>
        <dbReference type="ARBA" id="ARBA00034140"/>
    </source>
</evidence>
<dbReference type="GO" id="GO:0031491">
    <property type="term" value="F:nucleosome binding"/>
    <property type="evidence" value="ECO:0007669"/>
    <property type="project" value="TreeGrafter"/>
</dbReference>
<dbReference type="GO" id="GO:0050661">
    <property type="term" value="F:NADP binding"/>
    <property type="evidence" value="ECO:0007669"/>
    <property type="project" value="InterPro"/>
</dbReference>
<evidence type="ECO:0000313" key="10">
    <source>
        <dbReference type="Ensembl" id="ENSPFOP00000029514.1"/>
    </source>
</evidence>
<dbReference type="Pfam" id="PF10259">
    <property type="entry name" value="Rogdi_lz"/>
    <property type="match status" value="1"/>
</dbReference>
<dbReference type="GO" id="GO:0140673">
    <property type="term" value="P:transcription elongation-coupled chromatin remodeling"/>
    <property type="evidence" value="ECO:0007669"/>
    <property type="project" value="TreeGrafter"/>
</dbReference>
<keyword evidence="11" id="KW-1185">Reference proteome</keyword>
<dbReference type="CDD" id="cd05836">
    <property type="entry name" value="PWWP_GLYR1"/>
    <property type="match status" value="1"/>
</dbReference>
<dbReference type="Ensembl" id="ENSPFOT00000030926.1">
    <property type="protein sequence ID" value="ENSPFOP00000029514.1"/>
    <property type="gene ID" value="ENSPFOG00000014804.2"/>
</dbReference>
<organism evidence="10 11">
    <name type="scientific">Poecilia formosa</name>
    <name type="common">Amazon molly</name>
    <name type="synonym">Limia formosa</name>
    <dbReference type="NCBI Taxonomy" id="48698"/>
    <lineage>
        <taxon>Eukaryota</taxon>
        <taxon>Metazoa</taxon>
        <taxon>Chordata</taxon>
        <taxon>Craniata</taxon>
        <taxon>Vertebrata</taxon>
        <taxon>Euteleostomi</taxon>
        <taxon>Actinopterygii</taxon>
        <taxon>Neopterygii</taxon>
        <taxon>Teleostei</taxon>
        <taxon>Neoteleostei</taxon>
        <taxon>Acanthomorphata</taxon>
        <taxon>Ovalentaria</taxon>
        <taxon>Atherinomorphae</taxon>
        <taxon>Cyprinodontiformes</taxon>
        <taxon>Poeciliidae</taxon>
        <taxon>Poeciliinae</taxon>
        <taxon>Poecilia</taxon>
    </lineage>
</organism>
<evidence type="ECO:0000256" key="7">
    <source>
        <dbReference type="ARBA" id="ARBA00034145"/>
    </source>
</evidence>
<dbReference type="FunFam" id="1.10.1040.10:FF:000011">
    <property type="entry name" value="putative oxidoreductase GLYR1 isoform X1"/>
    <property type="match status" value="1"/>
</dbReference>
<proteinExistence type="inferred from homology"/>
<protein>
    <recommendedName>
        <fullName evidence="6">Cytokine-like nuclear factor N-PAC</fullName>
    </recommendedName>
    <alternativeName>
        <fullName evidence="4">Glyoxylate reductase 1 homolog</fullName>
    </alternativeName>
    <alternativeName>
        <fullName evidence="5">Nuclear protein NP60</fullName>
    </alternativeName>
    <alternativeName>
        <fullName evidence="7">Putative oxidoreductase GLYR1</fullName>
    </alternativeName>
</protein>
<dbReference type="GeneTree" id="ENSGT00940000156435"/>
<feature type="region of interest" description="Disordered" evidence="8">
    <location>
        <begin position="132"/>
        <end position="188"/>
    </location>
</feature>
<evidence type="ECO:0000256" key="1">
    <source>
        <dbReference type="ARBA" id="ARBA00004286"/>
    </source>
</evidence>
<reference evidence="11" key="1">
    <citation type="submission" date="2013-10" db="EMBL/GenBank/DDBJ databases">
        <authorList>
            <person name="Schartl M."/>
            <person name="Warren W."/>
        </authorList>
    </citation>
    <scope>NUCLEOTIDE SEQUENCE [LARGE SCALE GENOMIC DNA]</scope>
    <source>
        <strain evidence="11">female</strain>
    </source>
</reference>
<feature type="domain" description="PWWP" evidence="9">
    <location>
        <begin position="15"/>
        <end position="67"/>
    </location>
</feature>
<dbReference type="SUPFAM" id="SSF51735">
    <property type="entry name" value="NAD(P)-binding Rossmann-fold domains"/>
    <property type="match status" value="1"/>
</dbReference>
<dbReference type="PANTHER" id="PTHR43580">
    <property type="entry name" value="OXIDOREDUCTASE GLYR1-RELATED"/>
    <property type="match status" value="1"/>
</dbReference>
<dbReference type="EMBL" id="AYCK01012463">
    <property type="status" value="NOT_ANNOTATED_CDS"/>
    <property type="molecule type" value="Genomic_DNA"/>
</dbReference>
<dbReference type="InterPro" id="IPR051265">
    <property type="entry name" value="HIBADH-related_NP60_sf"/>
</dbReference>
<sequence>MTFLVPQKSLVYQRGKLGRYPPWPGKIVSPPKDLKKPRGKKCHFVKFFGTEDHAWIKVEQLKPYHPHKEEMIKINKGKRFQQAVDAVEDYLKKAKGKEQGLCRRSNCNLKLIAFSDLQRCLESDGDGACFWQNSEGKGDSKGKKASNKPLKILEEDDEDLSALKDPSEKDLTDSDPEPSALERLGAGPGSGFKWESSVVKVTGSTSIQAADSTAINGSITPTDKRIGFLGLGLMGSGIVSNLLKMGHVVTVWNRTAEKCDLFIQEGARLGRTPAEVASMCDITFSCVSDPKAARDLVLGPSGVLQGIRPGKCYIEMSTVDPETITELSQVITSRGGRFLEAPVAGSQQLSNDGMLVILAAGDRTVYEDCSSCFQAMGKTSFFLGEAGNAARMMLILNMVQGSFMATIAEGLTLAQATGQSQQTFLDILCQGQMASTFVDQKCQNILQGNFKPDYYLKHIQKDLRLAISMGDMANHPTPMAAAANEVLLSLSIRMTLKNKQEASRRFSMPTPGLESQQKQENFILGSSTMDQVKGVLTLQGEALTQADINLKVAKSSQVLHFQFREDKQWKLQQVPRHAPSLQHVQIQDARNHVNQALLLLSSRDDTYQFKTGAEVNKLMDAVMLQLTRARNRLTTPASLTLPELATSGLMKMFTPPMPGDVMVNFYINLSKLCLTVYQLHVLPPNTTKNFKPTGSSVLHNPGAMFELNNNRFEVSHVHKVECVVPWLSDTLVFFTISLQLCQQLKDKISVFSSFWNYRPF</sequence>
<dbReference type="InterPro" id="IPR013328">
    <property type="entry name" value="6PGD_dom2"/>
</dbReference>
<dbReference type="InterPro" id="IPR029154">
    <property type="entry name" value="HIBADH-like_NADP-bd"/>
</dbReference>
<dbReference type="SMART" id="SM00293">
    <property type="entry name" value="PWWP"/>
    <property type="match status" value="1"/>
</dbReference>
<keyword evidence="3" id="KW-0158">Chromosome</keyword>
<dbReference type="InterPro" id="IPR028241">
    <property type="entry name" value="RAVE2/Rogdi"/>
</dbReference>
<dbReference type="FunFam" id="3.40.50.720:FF:000058">
    <property type="entry name" value="Putative oxidoreductase GLYR1 homolog"/>
    <property type="match status" value="1"/>
</dbReference>